<dbReference type="InterPro" id="IPR025389">
    <property type="entry name" value="DUF4300"/>
</dbReference>
<dbReference type="EMBL" id="CP063212">
    <property type="protein sequence ID" value="QOR47014.1"/>
    <property type="molecule type" value="Genomic_DNA"/>
</dbReference>
<feature type="domain" description="DUF4300" evidence="3">
    <location>
        <begin position="52"/>
        <end position="292"/>
    </location>
</feature>
<evidence type="ECO:0000313" key="5">
    <source>
        <dbReference type="Proteomes" id="UP000594961"/>
    </source>
</evidence>
<dbReference type="PROSITE" id="PS51257">
    <property type="entry name" value="PROKAR_LIPOPROTEIN"/>
    <property type="match status" value="1"/>
</dbReference>
<feature type="chain" id="PRO_5038338921" evidence="2">
    <location>
        <begin position="18"/>
        <end position="295"/>
    </location>
</feature>
<protein>
    <submittedName>
        <fullName evidence="4">DUF4300 family protein</fullName>
    </submittedName>
</protein>
<feature type="compositionally biased region" description="Low complexity" evidence="1">
    <location>
        <begin position="32"/>
        <end position="42"/>
    </location>
</feature>
<feature type="signal peptide" evidence="2">
    <location>
        <begin position="1"/>
        <end position="17"/>
    </location>
</feature>
<gene>
    <name evidence="4" type="ORF">INS90_06945</name>
</gene>
<keyword evidence="2" id="KW-0732">Signal</keyword>
<dbReference type="Proteomes" id="UP000594961">
    <property type="component" value="Chromosome"/>
</dbReference>
<dbReference type="RefSeq" id="WP_197552105.1">
    <property type="nucleotide sequence ID" value="NZ_CP063212.1"/>
</dbReference>
<evidence type="ECO:0000259" key="3">
    <source>
        <dbReference type="Pfam" id="PF14133"/>
    </source>
</evidence>
<proteinExistence type="predicted"/>
<dbReference type="Pfam" id="PF14133">
    <property type="entry name" value="DUF4300"/>
    <property type="match status" value="1"/>
</dbReference>
<organism evidence="4 5">
    <name type="scientific">Trueperella pecoris</name>
    <dbReference type="NCBI Taxonomy" id="2733571"/>
    <lineage>
        <taxon>Bacteria</taxon>
        <taxon>Bacillati</taxon>
        <taxon>Actinomycetota</taxon>
        <taxon>Actinomycetes</taxon>
        <taxon>Actinomycetales</taxon>
        <taxon>Actinomycetaceae</taxon>
        <taxon>Trueperella</taxon>
    </lineage>
</organism>
<evidence type="ECO:0000256" key="2">
    <source>
        <dbReference type="SAM" id="SignalP"/>
    </source>
</evidence>
<reference evidence="4 5" key="1">
    <citation type="submission" date="2020-10" db="EMBL/GenBank/DDBJ databases">
        <title>Trueperella pecoris sp. nov. isolated from bovine and porcine specimens.</title>
        <authorList>
            <person name="Schoenecker L."/>
            <person name="Schnydrig P."/>
            <person name="Brodard I."/>
            <person name="Thomann A."/>
            <person name="Hemphill A."/>
            <person name="Rodriguez-Campos S."/>
            <person name="Perreten V."/>
            <person name="Jores J."/>
            <person name="Kittl S."/>
        </authorList>
    </citation>
    <scope>NUCLEOTIDE SEQUENCE [LARGE SCALE GENOMIC DNA]</scope>
    <source>
        <strain evidence="4 5">19OD0592</strain>
    </source>
</reference>
<evidence type="ECO:0000256" key="1">
    <source>
        <dbReference type="SAM" id="MobiDB-lite"/>
    </source>
</evidence>
<sequence>MKKIFAIAACASLAACSSSIPPSGNESPSAPPSTVASATPTAQTAPASQAVFTNLGDEASLGKVTAALVAAGLPQADVDSFAEQVRSLNKAVGDGKLITSPVPLSQAKADDGTIAQGTASQARLTNCRITTFTLAHSLVAIGSPAPADTSQLFIDDEQIGVAPKLFEADRTNFDVLYGRIPTTKDKDEAARVADVEKYLADHKVSYASGPASVISVYIHDTLDAEGYSFVGHTGVLVDTGDGILFVEKLAFDAPYRAITFASRSELKDYLRSMYDDGPTMDYGSPLIFENGAPLR</sequence>
<evidence type="ECO:0000313" key="4">
    <source>
        <dbReference type="EMBL" id="QOR47014.1"/>
    </source>
</evidence>
<feature type="region of interest" description="Disordered" evidence="1">
    <location>
        <begin position="20"/>
        <end position="42"/>
    </location>
</feature>
<name>A0A7M1QZV9_9ACTO</name>
<accession>A0A7M1QZV9</accession>
<dbReference type="AlphaFoldDB" id="A0A7M1QZV9"/>